<organism evidence="2 3">
    <name type="scientific">Strongylocentrotus purpuratus</name>
    <name type="common">Purple sea urchin</name>
    <dbReference type="NCBI Taxonomy" id="7668"/>
    <lineage>
        <taxon>Eukaryota</taxon>
        <taxon>Metazoa</taxon>
        <taxon>Echinodermata</taxon>
        <taxon>Eleutherozoa</taxon>
        <taxon>Echinozoa</taxon>
        <taxon>Echinoidea</taxon>
        <taxon>Euechinoidea</taxon>
        <taxon>Echinacea</taxon>
        <taxon>Camarodonta</taxon>
        <taxon>Echinidea</taxon>
        <taxon>Strongylocentrotidae</taxon>
        <taxon>Strongylocentrotus</taxon>
    </lineage>
</organism>
<proteinExistence type="evidence at protein level"/>
<dbReference type="KEGG" id="spu:575989"/>
<dbReference type="EnsemblMetazoa" id="XM_030976634">
    <property type="protein sequence ID" value="XP_030832494"/>
    <property type="gene ID" value="LOC575989"/>
</dbReference>
<feature type="compositionally biased region" description="Polar residues" evidence="1">
    <location>
        <begin position="34"/>
        <end position="50"/>
    </location>
</feature>
<accession>A0A7M7N7W6</accession>
<dbReference type="FunCoup" id="A0A7M7N7W6">
    <property type="interactions" value="1"/>
</dbReference>
<dbReference type="PDB" id="8SNB">
    <property type="method" value="EM"/>
    <property type="resolution" value="3.30 A"/>
    <property type="chains" value="7Y/7Z=1-204"/>
</dbReference>
<dbReference type="PANTHER" id="PTHR15510">
    <property type="entry name" value="SPERM-ASSOCIATED ANTIGEN 8"/>
    <property type="match status" value="1"/>
</dbReference>
<dbReference type="PANTHER" id="PTHR15510:SF5">
    <property type="entry name" value="SPERM-ASSOCIATED ANTIGEN 8"/>
    <property type="match status" value="1"/>
</dbReference>
<dbReference type="InParanoid" id="A0A7M7N7W6"/>
<dbReference type="GO" id="GO:0005737">
    <property type="term" value="C:cytoplasm"/>
    <property type="evidence" value="ECO:0000318"/>
    <property type="project" value="GO_Central"/>
</dbReference>
<sequence length="204" mass="23135">MATLNPARTLNNSGGRCLMENWVEERQVFQTGLDSAGVNSTESYTSNSSLPYKDGHKGILTRELDTAVEKESNSMGSYQRPAQCGVRTVGRKKELMERALYAKVSQELQEEINEPSPVEEYKSVTQKDFYDDEFESELPAPLYEHNVNTEQPITFWSHHKEKIPGVSQIKTLDTPFKKNSAFSKPIAEGTDQPQPYEQETHPFL</sequence>
<reference evidence="4" key="3">
    <citation type="journal article" date="2023" name="Cell">
        <title>Structural specializations of the sperm tail.</title>
        <authorList>
            <person name="Leung M.R."/>
            <person name="Zeng J."/>
            <person name="Wang X."/>
            <person name="Roelofs M.C."/>
            <person name="Huang W."/>
            <person name="Zenezini Chiozzi R."/>
            <person name="Hevler J.F."/>
            <person name="Heck A.J.R."/>
            <person name="Dutcher S.K."/>
            <person name="Brown A."/>
            <person name="Zhang R."/>
            <person name="Zeev-Ben-Mordehai T."/>
        </authorList>
    </citation>
    <scope>STRUCTURE BY ELECTRON MICROSCOPY (3.30 ANGSTROMS)</scope>
</reference>
<dbReference type="AlphaFoldDB" id="A0A7M7N7W6"/>
<reference evidence="3" key="1">
    <citation type="submission" date="2015-02" db="EMBL/GenBank/DDBJ databases">
        <title>Genome sequencing for Strongylocentrotus purpuratus.</title>
        <authorList>
            <person name="Murali S."/>
            <person name="Liu Y."/>
            <person name="Vee V."/>
            <person name="English A."/>
            <person name="Wang M."/>
            <person name="Skinner E."/>
            <person name="Han Y."/>
            <person name="Muzny D.M."/>
            <person name="Worley K.C."/>
            <person name="Gibbs R.A."/>
        </authorList>
    </citation>
    <scope>NUCLEOTIDE SEQUENCE</scope>
</reference>
<dbReference type="RefSeq" id="XP_030832494.1">
    <property type="nucleotide sequence ID" value="XM_030976634.1"/>
</dbReference>
<name>A0A7M7N7W6_STRPU</name>
<reference evidence="2" key="2">
    <citation type="submission" date="2021-01" db="UniProtKB">
        <authorList>
            <consortium name="EnsemblMetazoa"/>
        </authorList>
    </citation>
    <scope>IDENTIFICATION</scope>
</reference>
<protein>
    <recommendedName>
        <fullName evidence="5">Sperm-associated antigen 8</fullName>
    </recommendedName>
</protein>
<dbReference type="GO" id="GO:0045944">
    <property type="term" value="P:positive regulation of transcription by RNA polymerase II"/>
    <property type="evidence" value="ECO:0000318"/>
    <property type="project" value="GO_Central"/>
</dbReference>
<evidence type="ECO:0000313" key="3">
    <source>
        <dbReference type="Proteomes" id="UP000007110"/>
    </source>
</evidence>
<dbReference type="OrthoDB" id="2120499at2759"/>
<evidence type="ECO:0000313" key="2">
    <source>
        <dbReference type="EnsemblMetazoa" id="XP_030832494"/>
    </source>
</evidence>
<dbReference type="GO" id="GO:0008017">
    <property type="term" value="F:microtubule binding"/>
    <property type="evidence" value="ECO:0007669"/>
    <property type="project" value="InterPro"/>
</dbReference>
<dbReference type="OMA" id="EYCSTTQ"/>
<dbReference type="GeneID" id="575989"/>
<feature type="region of interest" description="Disordered" evidence="1">
    <location>
        <begin position="180"/>
        <end position="204"/>
    </location>
</feature>
<feature type="region of interest" description="Disordered" evidence="1">
    <location>
        <begin position="34"/>
        <end position="56"/>
    </location>
</feature>
<dbReference type="Proteomes" id="UP000007110">
    <property type="component" value="Unassembled WGS sequence"/>
</dbReference>
<evidence type="ECO:0007829" key="4">
    <source>
        <dbReference type="PDB" id="8SNB"/>
    </source>
</evidence>
<dbReference type="Pfam" id="PF22584">
    <property type="entry name" value="CFAP143"/>
    <property type="match status" value="1"/>
</dbReference>
<evidence type="ECO:0008006" key="5">
    <source>
        <dbReference type="Google" id="ProtNLM"/>
    </source>
</evidence>
<keyword evidence="4" id="KW-0002">3D-structure</keyword>
<dbReference type="EMDB" id="EMD-40619"/>
<dbReference type="InterPro" id="IPR026124">
    <property type="entry name" value="Sperm-assoc_Ag8"/>
</dbReference>
<evidence type="ECO:0000256" key="1">
    <source>
        <dbReference type="SAM" id="MobiDB-lite"/>
    </source>
</evidence>
<keyword evidence="3" id="KW-1185">Reference proteome</keyword>
<dbReference type="GO" id="GO:0005634">
    <property type="term" value="C:nucleus"/>
    <property type="evidence" value="ECO:0000318"/>
    <property type="project" value="GO_Central"/>
</dbReference>